<keyword evidence="4" id="KW-1185">Reference proteome</keyword>
<accession>A0A370XDI0</accession>
<feature type="signal peptide" evidence="2">
    <location>
        <begin position="1"/>
        <end position="20"/>
    </location>
</feature>
<proteinExistence type="predicted"/>
<feature type="chain" id="PRO_5016803941" description="DUF2884 family protein" evidence="2">
    <location>
        <begin position="21"/>
        <end position="178"/>
    </location>
</feature>
<evidence type="ECO:0000313" key="3">
    <source>
        <dbReference type="EMBL" id="RDS86468.1"/>
    </source>
</evidence>
<dbReference type="RefSeq" id="WP_115476737.1">
    <property type="nucleotide sequence ID" value="NZ_QRBF01000001.1"/>
</dbReference>
<comment type="caution">
    <text evidence="3">The sequence shown here is derived from an EMBL/GenBank/DDBJ whole genome shotgun (WGS) entry which is preliminary data.</text>
</comment>
<feature type="region of interest" description="Disordered" evidence="1">
    <location>
        <begin position="111"/>
        <end position="130"/>
    </location>
</feature>
<evidence type="ECO:0000256" key="2">
    <source>
        <dbReference type="SAM" id="SignalP"/>
    </source>
</evidence>
<dbReference type="OrthoDB" id="5955644at2"/>
<evidence type="ECO:0000256" key="1">
    <source>
        <dbReference type="SAM" id="MobiDB-lite"/>
    </source>
</evidence>
<dbReference type="Proteomes" id="UP000255334">
    <property type="component" value="Unassembled WGS sequence"/>
</dbReference>
<feature type="compositionally biased region" description="Basic and acidic residues" evidence="1">
    <location>
        <begin position="111"/>
        <end position="121"/>
    </location>
</feature>
<evidence type="ECO:0008006" key="5">
    <source>
        <dbReference type="Google" id="ProtNLM"/>
    </source>
</evidence>
<name>A0A370XDI0_9GAMM</name>
<dbReference type="EMBL" id="QRBF01000001">
    <property type="protein sequence ID" value="RDS86468.1"/>
    <property type="molecule type" value="Genomic_DNA"/>
</dbReference>
<dbReference type="AlphaFoldDB" id="A0A370XDI0"/>
<reference evidence="3 4" key="1">
    <citation type="submission" date="2018-07" db="EMBL/GenBank/DDBJ databases">
        <title>Dyella monticola sp. nov. and Dyella psychrodurans sp. nov. isolated from monsoon evergreen broad-leaved forest soil of Dinghu Mountain, China.</title>
        <authorList>
            <person name="Gao Z."/>
            <person name="Qiu L."/>
        </authorList>
    </citation>
    <scope>NUCLEOTIDE SEQUENCE [LARGE SCALE GENOMIC DNA]</scope>
    <source>
        <strain evidence="3 4">4MSK11</strain>
    </source>
</reference>
<evidence type="ECO:0000313" key="4">
    <source>
        <dbReference type="Proteomes" id="UP000255334"/>
    </source>
</evidence>
<sequence>MKYQRTILLLALMVAVTACNMPSTTISNGGGKIMLYGDVVKLSVDGSPDATINTAGDLTIDDKPVSTTPSQKGLLILYAQSVKAVHDQALALGSAGAKIGLAALKNKLSGDDSDAAKKQRDNQASQQAHDFTSKLCQDQADIKVVQDQLASQLPAFKPYGSILRDKDLADCRKDANGN</sequence>
<keyword evidence="2" id="KW-0732">Signal</keyword>
<dbReference type="PROSITE" id="PS51257">
    <property type="entry name" value="PROKAR_LIPOPROTEIN"/>
    <property type="match status" value="1"/>
</dbReference>
<protein>
    <recommendedName>
        <fullName evidence="5">DUF2884 family protein</fullName>
    </recommendedName>
</protein>
<gene>
    <name evidence="3" type="ORF">DWU99_04315</name>
</gene>
<organism evidence="3 4">
    <name type="scientific">Dyella psychrodurans</name>
    <dbReference type="NCBI Taxonomy" id="1927960"/>
    <lineage>
        <taxon>Bacteria</taxon>
        <taxon>Pseudomonadati</taxon>
        <taxon>Pseudomonadota</taxon>
        <taxon>Gammaproteobacteria</taxon>
        <taxon>Lysobacterales</taxon>
        <taxon>Rhodanobacteraceae</taxon>
        <taxon>Dyella</taxon>
    </lineage>
</organism>